<reference evidence="1" key="1">
    <citation type="submission" date="2020-11" db="EMBL/GenBank/DDBJ databases">
        <title>Carbohydrate-dependent, anaerobic sulfur respiration: A novel catabolism in halophilic archaea.</title>
        <authorList>
            <person name="Sorokin D.Y."/>
            <person name="Messina E."/>
            <person name="Smedile F."/>
            <person name="La Cono V."/>
            <person name="Hallsworth J.E."/>
            <person name="Yakimov M.M."/>
        </authorList>
    </citation>
    <scope>NUCLEOTIDE SEQUENCE</scope>
    <source>
        <strain evidence="1">HSR12-1</strain>
    </source>
</reference>
<dbReference type="EMBL" id="CP064787">
    <property type="protein sequence ID" value="QSG06415.1"/>
    <property type="molecule type" value="Genomic_DNA"/>
</dbReference>
<gene>
    <name evidence="1" type="ORF">HSR121_2083</name>
</gene>
<sequence>MASELDTMTTLPALGDLTYREWHAFINGLYSGFVWGHRQHPYGRERHYWRAGYMIGTMVRYTGLALLYREIKRE</sequence>
<protein>
    <submittedName>
        <fullName evidence="1">Uncharacterized protein</fullName>
    </submittedName>
</protein>
<proteinExistence type="predicted"/>
<dbReference type="Proteomes" id="UP000663525">
    <property type="component" value="Chromosome"/>
</dbReference>
<accession>A0A897N5Y9</accession>
<name>A0A897N5Y9_9EURY</name>
<dbReference type="AlphaFoldDB" id="A0A897N5Y9"/>
<evidence type="ECO:0000313" key="1">
    <source>
        <dbReference type="EMBL" id="QSG06415.1"/>
    </source>
</evidence>
<evidence type="ECO:0000313" key="2">
    <source>
        <dbReference type="Proteomes" id="UP000663525"/>
    </source>
</evidence>
<organism evidence="1 2">
    <name type="scientific">Halapricum desulfuricans</name>
    <dbReference type="NCBI Taxonomy" id="2841257"/>
    <lineage>
        <taxon>Archaea</taxon>
        <taxon>Methanobacteriati</taxon>
        <taxon>Methanobacteriota</taxon>
        <taxon>Stenosarchaea group</taxon>
        <taxon>Halobacteria</taxon>
        <taxon>Halobacteriales</taxon>
        <taxon>Haloarculaceae</taxon>
        <taxon>Halapricum</taxon>
    </lineage>
</organism>